<keyword evidence="9" id="KW-1185">Reference proteome</keyword>
<dbReference type="GO" id="GO:0005524">
    <property type="term" value="F:ATP binding"/>
    <property type="evidence" value="ECO:0007669"/>
    <property type="project" value="UniProtKB-KW"/>
</dbReference>
<evidence type="ECO:0000256" key="2">
    <source>
        <dbReference type="ARBA" id="ARBA00012961"/>
    </source>
</evidence>
<evidence type="ECO:0000256" key="6">
    <source>
        <dbReference type="ARBA" id="ARBA00022840"/>
    </source>
</evidence>
<dbReference type="PANTHER" id="PTHR23117">
    <property type="entry name" value="GUANYLATE KINASE-RELATED"/>
    <property type="match status" value="1"/>
</dbReference>
<dbReference type="SUPFAM" id="SSF52540">
    <property type="entry name" value="P-loop containing nucleoside triphosphate hydrolases"/>
    <property type="match status" value="1"/>
</dbReference>
<dbReference type="Proteomes" id="UP000054558">
    <property type="component" value="Unassembled WGS sequence"/>
</dbReference>
<dbReference type="OrthoDB" id="6334211at2759"/>
<dbReference type="InterPro" id="IPR027417">
    <property type="entry name" value="P-loop_NTPase"/>
</dbReference>
<dbReference type="OMA" id="NFITHEV"/>
<dbReference type="EMBL" id="DF237141">
    <property type="protein sequence ID" value="GAQ84505.1"/>
    <property type="molecule type" value="Genomic_DNA"/>
</dbReference>
<evidence type="ECO:0000256" key="1">
    <source>
        <dbReference type="ARBA" id="ARBA00005790"/>
    </source>
</evidence>
<dbReference type="PANTHER" id="PTHR23117:SF13">
    <property type="entry name" value="GUANYLATE KINASE"/>
    <property type="match status" value="1"/>
</dbReference>
<accession>A0A1Y1I0R5</accession>
<dbReference type="CDD" id="cd00071">
    <property type="entry name" value="GMPK"/>
    <property type="match status" value="1"/>
</dbReference>
<gene>
    <name evidence="8" type="ORF">KFL_001920060</name>
</gene>
<proteinExistence type="inferred from homology"/>
<dbReference type="InterPro" id="IPR008145">
    <property type="entry name" value="GK/Ca_channel_bsu"/>
</dbReference>
<comment type="similarity">
    <text evidence="1">Belongs to the guanylate kinase family.</text>
</comment>
<dbReference type="PROSITE" id="PS00856">
    <property type="entry name" value="GUANYLATE_KINASE_1"/>
    <property type="match status" value="1"/>
</dbReference>
<dbReference type="InterPro" id="IPR017665">
    <property type="entry name" value="Guanylate_kinase"/>
</dbReference>
<keyword evidence="4" id="KW-0547">Nucleotide-binding</keyword>
<name>A0A1Y1I0R5_KLENI</name>
<dbReference type="InterPro" id="IPR020590">
    <property type="entry name" value="Guanylate_kinase_CS"/>
</dbReference>
<dbReference type="SMART" id="SM00072">
    <property type="entry name" value="GuKc"/>
    <property type="match status" value="1"/>
</dbReference>
<keyword evidence="3" id="KW-0808">Transferase</keyword>
<dbReference type="EC" id="2.7.4.8" evidence="2"/>
<dbReference type="Gene3D" id="3.30.63.10">
    <property type="entry name" value="Guanylate Kinase phosphate binding domain"/>
    <property type="match status" value="1"/>
</dbReference>
<feature type="domain" description="Guanylate kinase-like" evidence="7">
    <location>
        <begin position="41"/>
        <end position="222"/>
    </location>
</feature>
<evidence type="ECO:0000256" key="5">
    <source>
        <dbReference type="ARBA" id="ARBA00022777"/>
    </source>
</evidence>
<evidence type="ECO:0000256" key="4">
    <source>
        <dbReference type="ARBA" id="ARBA00022741"/>
    </source>
</evidence>
<keyword evidence="6" id="KW-0067">ATP-binding</keyword>
<dbReference type="GO" id="GO:0005829">
    <property type="term" value="C:cytosol"/>
    <property type="evidence" value="ECO:0000318"/>
    <property type="project" value="GO_Central"/>
</dbReference>
<keyword evidence="5 8" id="KW-0418">Kinase</keyword>
<organism evidence="8 9">
    <name type="scientific">Klebsormidium nitens</name>
    <name type="common">Green alga</name>
    <name type="synonym">Ulothrix nitens</name>
    <dbReference type="NCBI Taxonomy" id="105231"/>
    <lineage>
        <taxon>Eukaryota</taxon>
        <taxon>Viridiplantae</taxon>
        <taxon>Streptophyta</taxon>
        <taxon>Klebsormidiophyceae</taxon>
        <taxon>Klebsormidiales</taxon>
        <taxon>Klebsormidiaceae</taxon>
        <taxon>Klebsormidium</taxon>
    </lineage>
</organism>
<evidence type="ECO:0000256" key="3">
    <source>
        <dbReference type="ARBA" id="ARBA00022679"/>
    </source>
</evidence>
<evidence type="ECO:0000259" key="7">
    <source>
        <dbReference type="PROSITE" id="PS50052"/>
    </source>
</evidence>
<dbReference type="InterPro" id="IPR008144">
    <property type="entry name" value="Guanylate_kin-like_dom"/>
</dbReference>
<dbReference type="Pfam" id="PF00625">
    <property type="entry name" value="Guanylate_kin"/>
    <property type="match status" value="1"/>
</dbReference>
<dbReference type="Gene3D" id="3.40.50.300">
    <property type="entry name" value="P-loop containing nucleotide triphosphate hydrolases"/>
    <property type="match status" value="1"/>
</dbReference>
<dbReference type="AlphaFoldDB" id="A0A1Y1I0R5"/>
<dbReference type="PROSITE" id="PS50052">
    <property type="entry name" value="GUANYLATE_KINASE_2"/>
    <property type="match status" value="1"/>
</dbReference>
<dbReference type="GO" id="GO:0004385">
    <property type="term" value="F:GMP kinase activity"/>
    <property type="evidence" value="ECO:0000318"/>
    <property type="project" value="GO_Central"/>
</dbReference>
<evidence type="ECO:0000313" key="9">
    <source>
        <dbReference type="Proteomes" id="UP000054558"/>
    </source>
</evidence>
<dbReference type="FunFam" id="3.30.63.10:FF:000002">
    <property type="entry name" value="Guanylate kinase 1"/>
    <property type="match status" value="1"/>
</dbReference>
<dbReference type="NCBIfam" id="TIGR03263">
    <property type="entry name" value="guanyl_kin"/>
    <property type="match status" value="1"/>
</dbReference>
<dbReference type="STRING" id="105231.A0A1Y1I0R5"/>
<sequence length="235" mass="25692">MVVSSEDVSGVGGSVDAAVKALEEKLGVPIDHGPQVPPPKPLVIIISGPSGVGKDAVIKRLQERRPELHMVVTATSRKARAGEVHGKDYFFISKEEFQGMIDGGELLEHAVVYGEFKGIPKQQVRETMDRGTDVVLRIDVQGAATVRSMLGDGGVFIFLAAESEAALVRRLVERKTESLEKVLLRLETAREESKRMADFDYVVVNADGQLDRTVDMIAAIIDVEKARVHPREPKL</sequence>
<protein>
    <recommendedName>
        <fullName evidence="2">guanylate kinase</fullName>
        <ecNumber evidence="2">2.7.4.8</ecNumber>
    </recommendedName>
</protein>
<evidence type="ECO:0000313" key="8">
    <source>
        <dbReference type="EMBL" id="GAQ84505.1"/>
    </source>
</evidence>
<reference evidence="8 9" key="1">
    <citation type="journal article" date="2014" name="Nat. Commun.">
        <title>Klebsormidium flaccidum genome reveals primary factors for plant terrestrial adaptation.</title>
        <authorList>
            <person name="Hori K."/>
            <person name="Maruyama F."/>
            <person name="Fujisawa T."/>
            <person name="Togashi T."/>
            <person name="Yamamoto N."/>
            <person name="Seo M."/>
            <person name="Sato S."/>
            <person name="Yamada T."/>
            <person name="Mori H."/>
            <person name="Tajima N."/>
            <person name="Moriyama T."/>
            <person name="Ikeuchi M."/>
            <person name="Watanabe M."/>
            <person name="Wada H."/>
            <person name="Kobayashi K."/>
            <person name="Saito M."/>
            <person name="Masuda T."/>
            <person name="Sasaki-Sekimoto Y."/>
            <person name="Mashiguchi K."/>
            <person name="Awai K."/>
            <person name="Shimojima M."/>
            <person name="Masuda S."/>
            <person name="Iwai M."/>
            <person name="Nobusawa T."/>
            <person name="Narise T."/>
            <person name="Kondo S."/>
            <person name="Saito H."/>
            <person name="Sato R."/>
            <person name="Murakawa M."/>
            <person name="Ihara Y."/>
            <person name="Oshima-Yamada Y."/>
            <person name="Ohtaka K."/>
            <person name="Satoh M."/>
            <person name="Sonobe K."/>
            <person name="Ishii M."/>
            <person name="Ohtani R."/>
            <person name="Kanamori-Sato M."/>
            <person name="Honoki R."/>
            <person name="Miyazaki D."/>
            <person name="Mochizuki H."/>
            <person name="Umetsu J."/>
            <person name="Higashi K."/>
            <person name="Shibata D."/>
            <person name="Kamiya Y."/>
            <person name="Sato N."/>
            <person name="Nakamura Y."/>
            <person name="Tabata S."/>
            <person name="Ida S."/>
            <person name="Kurokawa K."/>
            <person name="Ohta H."/>
        </authorList>
    </citation>
    <scope>NUCLEOTIDE SEQUENCE [LARGE SCALE GENOMIC DNA]</scope>
    <source>
        <strain evidence="8 9">NIES-2285</strain>
    </source>
</reference>